<name>A0A0D9Y0U0_9ORYZ</name>
<keyword evidence="1" id="KW-0862">Zinc</keyword>
<feature type="compositionally biased region" description="Basic and acidic residues" evidence="2">
    <location>
        <begin position="136"/>
        <end position="159"/>
    </location>
</feature>
<keyword evidence="1" id="KW-0479">Metal-binding</keyword>
<reference evidence="5" key="2">
    <citation type="submission" date="2013-12" db="EMBL/GenBank/DDBJ databases">
        <authorList>
            <person name="Yu Y."/>
            <person name="Lee S."/>
            <person name="de Baynast K."/>
            <person name="Wissotski M."/>
            <person name="Liu L."/>
            <person name="Talag J."/>
            <person name="Goicoechea J."/>
            <person name="Angelova A."/>
            <person name="Jetty R."/>
            <person name="Kudrna D."/>
            <person name="Golser W."/>
            <person name="Rivera L."/>
            <person name="Zhang J."/>
            <person name="Wing R."/>
        </authorList>
    </citation>
    <scope>NUCLEOTIDE SEQUENCE</scope>
</reference>
<evidence type="ECO:0000313" key="5">
    <source>
        <dbReference type="Proteomes" id="UP000032180"/>
    </source>
</evidence>
<evidence type="ECO:0000313" key="4">
    <source>
        <dbReference type="EnsemblPlants" id="LPERR12G14110.1"/>
    </source>
</evidence>
<sequence>MAFECQICGDPFDKRSDLNEHERICSIKDNPVEVECIYCQELIKNNYSRKQHELQCKKNLHRQTEPSGSAQGGTDLFSGIHITRQKRTARIELLPEQRVKKPASDYAQGVIDDAPGNPQKPTTSEVKADPSVNVPGDRDPSVMQRQKEKLGDSSDHKTQTDSFSPIDDLSDIATNSEKQIKTIDGGVDTRLPENRHPSTMQTQSKLPDLNLLPHNDSFCSMDDNALVRADTDSDKEKNTDNDGVLADTNSDKDITGNGGVPADKNSNEQKKTDNGGVPADTNSDKEKKTDNGGVPADTNSDKEKTDNGGADINNPQHKDPSVMEVQNKLDLNLPPRNDSFSSMDNLKTLSPIDTNSDKETNTINACVDTNSDKETNTVDTGVDANSDKETNTVNAGVDINDPDDQDPPAKPMGNKLGLNLLPRSDSSDSSV</sequence>
<dbReference type="Gene3D" id="3.30.160.60">
    <property type="entry name" value="Classic Zinc Finger"/>
    <property type="match status" value="1"/>
</dbReference>
<evidence type="ECO:0000256" key="2">
    <source>
        <dbReference type="SAM" id="MobiDB-lite"/>
    </source>
</evidence>
<feature type="compositionally biased region" description="Basic and acidic residues" evidence="2">
    <location>
        <begin position="229"/>
        <end position="240"/>
    </location>
</feature>
<proteinExistence type="predicted"/>
<dbReference type="GO" id="GO:0008270">
    <property type="term" value="F:zinc ion binding"/>
    <property type="evidence" value="ECO:0007669"/>
    <property type="project" value="UniProtKB-KW"/>
</dbReference>
<keyword evidence="1" id="KW-0863">Zinc-finger</keyword>
<dbReference type="PROSITE" id="PS50157">
    <property type="entry name" value="ZINC_FINGER_C2H2_2"/>
    <property type="match status" value="1"/>
</dbReference>
<dbReference type="HOGENOM" id="CLU_066335_0_0_1"/>
<dbReference type="InterPro" id="IPR013087">
    <property type="entry name" value="Znf_C2H2_type"/>
</dbReference>
<feature type="compositionally biased region" description="Polar residues" evidence="2">
    <location>
        <begin position="338"/>
        <end position="354"/>
    </location>
</feature>
<organism evidence="4 5">
    <name type="scientific">Leersia perrieri</name>
    <dbReference type="NCBI Taxonomy" id="77586"/>
    <lineage>
        <taxon>Eukaryota</taxon>
        <taxon>Viridiplantae</taxon>
        <taxon>Streptophyta</taxon>
        <taxon>Embryophyta</taxon>
        <taxon>Tracheophyta</taxon>
        <taxon>Spermatophyta</taxon>
        <taxon>Magnoliopsida</taxon>
        <taxon>Liliopsida</taxon>
        <taxon>Poales</taxon>
        <taxon>Poaceae</taxon>
        <taxon>BOP clade</taxon>
        <taxon>Oryzoideae</taxon>
        <taxon>Oryzeae</taxon>
        <taxon>Oryzinae</taxon>
        <taxon>Leersia</taxon>
    </lineage>
</organism>
<dbReference type="Gramene" id="LPERR12G14110.1">
    <property type="protein sequence ID" value="LPERR12G14110.1"/>
    <property type="gene ID" value="LPERR12G14110"/>
</dbReference>
<feature type="domain" description="C2H2-type" evidence="3">
    <location>
        <begin position="3"/>
        <end position="31"/>
    </location>
</feature>
<reference evidence="4 5" key="1">
    <citation type="submission" date="2012-08" db="EMBL/GenBank/DDBJ databases">
        <title>Oryza genome evolution.</title>
        <authorList>
            <person name="Wing R.A."/>
        </authorList>
    </citation>
    <scope>NUCLEOTIDE SEQUENCE</scope>
</reference>
<feature type="region of interest" description="Disordered" evidence="2">
    <location>
        <begin position="95"/>
        <end position="431"/>
    </location>
</feature>
<reference evidence="4" key="3">
    <citation type="submission" date="2015-04" db="UniProtKB">
        <authorList>
            <consortium name="EnsemblPlants"/>
        </authorList>
    </citation>
    <scope>IDENTIFICATION</scope>
</reference>
<keyword evidence="5" id="KW-1185">Reference proteome</keyword>
<dbReference type="AlphaFoldDB" id="A0A0D9Y0U0"/>
<dbReference type="Proteomes" id="UP000032180">
    <property type="component" value="Chromosome 12"/>
</dbReference>
<evidence type="ECO:0000256" key="1">
    <source>
        <dbReference type="PROSITE-ProRule" id="PRU00042"/>
    </source>
</evidence>
<evidence type="ECO:0000259" key="3">
    <source>
        <dbReference type="PROSITE" id="PS50157"/>
    </source>
</evidence>
<accession>A0A0D9Y0U0</accession>
<dbReference type="EnsemblPlants" id="LPERR12G14110.1">
    <property type="protein sequence ID" value="LPERR12G14110.1"/>
    <property type="gene ID" value="LPERR12G14110"/>
</dbReference>
<protein>
    <recommendedName>
        <fullName evidence="3">C2H2-type domain-containing protein</fullName>
    </recommendedName>
</protein>
<dbReference type="eggNOG" id="ENOG502R7KZ">
    <property type="taxonomic scope" value="Eukaryota"/>
</dbReference>